<dbReference type="SUPFAM" id="SSF50129">
    <property type="entry name" value="GroES-like"/>
    <property type="match status" value="1"/>
</dbReference>
<evidence type="ECO:0000313" key="5">
    <source>
        <dbReference type="Proteomes" id="UP000219439"/>
    </source>
</evidence>
<dbReference type="InterPro" id="IPR011032">
    <property type="entry name" value="GroES-like_sf"/>
</dbReference>
<evidence type="ECO:0000256" key="1">
    <source>
        <dbReference type="ARBA" id="ARBA00022857"/>
    </source>
</evidence>
<name>A0A285PE38_9HYPH</name>
<dbReference type="GO" id="GO:0070402">
    <property type="term" value="F:NADPH binding"/>
    <property type="evidence" value="ECO:0007669"/>
    <property type="project" value="TreeGrafter"/>
</dbReference>
<dbReference type="Gene3D" id="3.40.50.720">
    <property type="entry name" value="NAD(P)-binding Rossmann-like Domain"/>
    <property type="match status" value="1"/>
</dbReference>
<dbReference type="EMBL" id="OBEL01000003">
    <property type="protein sequence ID" value="SNZ20024.1"/>
    <property type="molecule type" value="Genomic_DNA"/>
</dbReference>
<accession>A0A285PE38</accession>
<dbReference type="Pfam" id="PF00107">
    <property type="entry name" value="ADH_zinc_N"/>
    <property type="match status" value="1"/>
</dbReference>
<dbReference type="InterPro" id="IPR013154">
    <property type="entry name" value="ADH-like_N"/>
</dbReference>
<keyword evidence="2" id="KW-0560">Oxidoreductase</keyword>
<dbReference type="NCBIfam" id="NF008024">
    <property type="entry name" value="PRK10754.1"/>
    <property type="match status" value="1"/>
</dbReference>
<evidence type="ECO:0000259" key="3">
    <source>
        <dbReference type="SMART" id="SM00829"/>
    </source>
</evidence>
<dbReference type="SMART" id="SM00829">
    <property type="entry name" value="PKS_ER"/>
    <property type="match status" value="1"/>
</dbReference>
<dbReference type="Gene3D" id="3.90.180.10">
    <property type="entry name" value="Medium-chain alcohol dehydrogenases, catalytic domain"/>
    <property type="match status" value="1"/>
</dbReference>
<dbReference type="InterPro" id="IPR020843">
    <property type="entry name" value="ER"/>
</dbReference>
<dbReference type="AlphaFoldDB" id="A0A285PE38"/>
<dbReference type="PROSITE" id="PS01162">
    <property type="entry name" value="QOR_ZETA_CRYSTAL"/>
    <property type="match status" value="1"/>
</dbReference>
<dbReference type="GO" id="GO:0005829">
    <property type="term" value="C:cytosol"/>
    <property type="evidence" value="ECO:0007669"/>
    <property type="project" value="TreeGrafter"/>
</dbReference>
<dbReference type="PANTHER" id="PTHR48106">
    <property type="entry name" value="QUINONE OXIDOREDUCTASE PIG3-RELATED"/>
    <property type="match status" value="1"/>
</dbReference>
<dbReference type="InterPro" id="IPR013149">
    <property type="entry name" value="ADH-like_C"/>
</dbReference>
<dbReference type="PANTHER" id="PTHR48106:SF13">
    <property type="entry name" value="QUINONE OXIDOREDUCTASE-RELATED"/>
    <property type="match status" value="1"/>
</dbReference>
<proteinExistence type="predicted"/>
<dbReference type="InterPro" id="IPR047618">
    <property type="entry name" value="QOR-like"/>
</dbReference>
<evidence type="ECO:0000256" key="2">
    <source>
        <dbReference type="ARBA" id="ARBA00023002"/>
    </source>
</evidence>
<dbReference type="InterPro" id="IPR036291">
    <property type="entry name" value="NAD(P)-bd_dom_sf"/>
</dbReference>
<dbReference type="RefSeq" id="WP_097154371.1">
    <property type="nucleotide sequence ID" value="NZ_OBEL01000003.1"/>
</dbReference>
<keyword evidence="5" id="KW-1185">Reference proteome</keyword>
<dbReference type="CDD" id="cd05286">
    <property type="entry name" value="QOR2"/>
    <property type="match status" value="1"/>
</dbReference>
<dbReference type="OrthoDB" id="9805883at2"/>
<dbReference type="GO" id="GO:0035925">
    <property type="term" value="F:mRNA 3'-UTR AU-rich region binding"/>
    <property type="evidence" value="ECO:0007669"/>
    <property type="project" value="TreeGrafter"/>
</dbReference>
<organism evidence="4 5">
    <name type="scientific">Cohaesibacter gelatinilyticus</name>
    <dbReference type="NCBI Taxonomy" id="372072"/>
    <lineage>
        <taxon>Bacteria</taxon>
        <taxon>Pseudomonadati</taxon>
        <taxon>Pseudomonadota</taxon>
        <taxon>Alphaproteobacteria</taxon>
        <taxon>Hyphomicrobiales</taxon>
        <taxon>Cohaesibacteraceae</taxon>
    </lineage>
</organism>
<dbReference type="Proteomes" id="UP000219439">
    <property type="component" value="Unassembled WGS sequence"/>
</dbReference>
<gene>
    <name evidence="4" type="ORF">SAMN06265368_3120</name>
</gene>
<dbReference type="InterPro" id="IPR002364">
    <property type="entry name" value="Quin_OxRdtase/zeta-crystal_CS"/>
</dbReference>
<keyword evidence="1" id="KW-0521">NADP</keyword>
<dbReference type="GO" id="GO:0008270">
    <property type="term" value="F:zinc ion binding"/>
    <property type="evidence" value="ECO:0007669"/>
    <property type="project" value="InterPro"/>
</dbReference>
<dbReference type="GO" id="GO:0003960">
    <property type="term" value="F:quinone reductase (NADPH) activity"/>
    <property type="evidence" value="ECO:0007669"/>
    <property type="project" value="InterPro"/>
</dbReference>
<evidence type="ECO:0000313" key="4">
    <source>
        <dbReference type="EMBL" id="SNZ20024.1"/>
    </source>
</evidence>
<sequence>MSKMQRIEIAAHGGTDQMKLQERDISTLQAGQILVRHEAIGVNFIDTYHRTGLYPVPSLPSGLGGEAAGVVEAIGENVEHVKVGDRVAYCSGPIGSYATHNVIAADSAVLLPNSISSKQAAASLLKGLTVQYLIRQIYPVKAGETVLFHAAAGGVGTLAVQWLKHIGVEVIGTVGSDDKADLVRKLGCDHIINYRKDVVSEKVDQITDGAKLPVVFDGVGKDTFADSLKCLHRRGLMVSFGNASGPVDGVNLGILASHGSLFVTRPTLYDYIPTRPDLEQAANDFFAAISAGGIKIADPAEYALQDAARAHEDLQARLTTGSIILVP</sequence>
<dbReference type="FunFam" id="3.40.50.720:FF:000053">
    <property type="entry name" value="Quinone oxidoreductase 1"/>
    <property type="match status" value="1"/>
</dbReference>
<protein>
    <submittedName>
        <fullName evidence="4">NADPH2:quinone reductase</fullName>
    </submittedName>
</protein>
<dbReference type="Pfam" id="PF08240">
    <property type="entry name" value="ADH_N"/>
    <property type="match status" value="1"/>
</dbReference>
<reference evidence="4 5" key="1">
    <citation type="submission" date="2017-09" db="EMBL/GenBank/DDBJ databases">
        <authorList>
            <person name="Ehlers B."/>
            <person name="Leendertz F.H."/>
        </authorList>
    </citation>
    <scope>NUCLEOTIDE SEQUENCE [LARGE SCALE GENOMIC DNA]</scope>
    <source>
        <strain evidence="4 5">DSM 18289</strain>
    </source>
</reference>
<dbReference type="SUPFAM" id="SSF51735">
    <property type="entry name" value="NAD(P)-binding Rossmann-fold domains"/>
    <property type="match status" value="1"/>
</dbReference>
<feature type="domain" description="Enoyl reductase (ER)" evidence="3">
    <location>
        <begin position="13"/>
        <end position="325"/>
    </location>
</feature>